<comment type="similarity">
    <text evidence="2">Belongs to the ORM family.</text>
</comment>
<evidence type="ECO:0008006" key="9">
    <source>
        <dbReference type="Google" id="ProtNLM"/>
    </source>
</evidence>
<dbReference type="EMBL" id="JH432007">
    <property type="status" value="NOT_ANNOTATED_CDS"/>
    <property type="molecule type" value="Genomic_DNA"/>
</dbReference>
<keyword evidence="5 6" id="KW-0472">Membrane</keyword>
<dbReference type="AlphaFoldDB" id="T1JB06"/>
<dbReference type="EnsemblMetazoa" id="SMAR010936-RA">
    <property type="protein sequence ID" value="SMAR010936-PA"/>
    <property type="gene ID" value="SMAR010936"/>
</dbReference>
<dbReference type="eggNOG" id="KOG3319">
    <property type="taxonomic scope" value="Eukaryota"/>
</dbReference>
<feature type="transmembrane region" description="Helical" evidence="6">
    <location>
        <begin position="101"/>
        <end position="116"/>
    </location>
</feature>
<dbReference type="InterPro" id="IPR007203">
    <property type="entry name" value="ORMDL"/>
</dbReference>
<evidence type="ECO:0000256" key="1">
    <source>
        <dbReference type="ARBA" id="ARBA00004141"/>
    </source>
</evidence>
<dbReference type="Proteomes" id="UP000014500">
    <property type="component" value="Unassembled WGS sequence"/>
</dbReference>
<evidence type="ECO:0000313" key="7">
    <source>
        <dbReference type="EnsemblMetazoa" id="SMAR010936-PA"/>
    </source>
</evidence>
<evidence type="ECO:0000256" key="2">
    <source>
        <dbReference type="ARBA" id="ARBA00007649"/>
    </source>
</evidence>
<keyword evidence="3 6" id="KW-0812">Transmembrane</keyword>
<name>T1JB06_STRMM</name>
<sequence length="153" mass="17444">MILGGAVGEVNPNSSWLSSRGVWLAYGIAVLLLHLILLSFPFLSVAAVWSLTNVIHNMVMFYVLHVMKGTPWEMIDQGKARTLTHWEQIDSGEQFTATRKFLTVVPIVLFFLTSFYTKYDSLHFGINFVTLILVLLPKLPQFHKVRLFGINKY</sequence>
<dbReference type="Pfam" id="PF04061">
    <property type="entry name" value="ORMDL"/>
    <property type="match status" value="1"/>
</dbReference>
<evidence type="ECO:0000256" key="3">
    <source>
        <dbReference type="ARBA" id="ARBA00022692"/>
    </source>
</evidence>
<keyword evidence="8" id="KW-1185">Reference proteome</keyword>
<dbReference type="PANTHER" id="PTHR12665">
    <property type="entry name" value="ORMDL PROTEINS"/>
    <property type="match status" value="1"/>
</dbReference>
<protein>
    <recommendedName>
        <fullName evidence="9">ORM1-like protein 3</fullName>
    </recommendedName>
</protein>
<reference evidence="7" key="2">
    <citation type="submission" date="2015-02" db="UniProtKB">
        <authorList>
            <consortium name="EnsemblMetazoa"/>
        </authorList>
    </citation>
    <scope>IDENTIFICATION</scope>
</reference>
<organism evidence="7 8">
    <name type="scientific">Strigamia maritima</name>
    <name type="common">European centipede</name>
    <name type="synonym">Geophilus maritimus</name>
    <dbReference type="NCBI Taxonomy" id="126957"/>
    <lineage>
        <taxon>Eukaryota</taxon>
        <taxon>Metazoa</taxon>
        <taxon>Ecdysozoa</taxon>
        <taxon>Arthropoda</taxon>
        <taxon>Myriapoda</taxon>
        <taxon>Chilopoda</taxon>
        <taxon>Pleurostigmophora</taxon>
        <taxon>Geophilomorpha</taxon>
        <taxon>Linotaeniidae</taxon>
        <taxon>Strigamia</taxon>
    </lineage>
</organism>
<proteinExistence type="inferred from homology"/>
<dbReference type="PhylomeDB" id="T1JB06"/>
<feature type="transmembrane region" description="Helical" evidence="6">
    <location>
        <begin position="21"/>
        <end position="40"/>
    </location>
</feature>
<feature type="transmembrane region" description="Helical" evidence="6">
    <location>
        <begin position="46"/>
        <end position="64"/>
    </location>
</feature>
<dbReference type="GO" id="GO:2000303">
    <property type="term" value="P:regulation of ceramide biosynthetic process"/>
    <property type="evidence" value="ECO:0007669"/>
    <property type="project" value="UniProtKB-ARBA"/>
</dbReference>
<comment type="subcellular location">
    <subcellularLocation>
        <location evidence="1">Membrane</location>
        <topology evidence="1">Multi-pass membrane protein</topology>
    </subcellularLocation>
</comment>
<evidence type="ECO:0000256" key="5">
    <source>
        <dbReference type="ARBA" id="ARBA00023136"/>
    </source>
</evidence>
<dbReference type="PIRSF" id="PIRSF018147">
    <property type="entry name" value="ORMDL"/>
    <property type="match status" value="1"/>
</dbReference>
<dbReference type="OMA" id="STHYTHF"/>
<feature type="transmembrane region" description="Helical" evidence="6">
    <location>
        <begin position="122"/>
        <end position="139"/>
    </location>
</feature>
<evidence type="ECO:0000256" key="6">
    <source>
        <dbReference type="SAM" id="Phobius"/>
    </source>
</evidence>
<dbReference type="HOGENOM" id="CLU_072117_3_0_1"/>
<reference evidence="8" key="1">
    <citation type="submission" date="2011-05" db="EMBL/GenBank/DDBJ databases">
        <authorList>
            <person name="Richards S.R."/>
            <person name="Qu J."/>
            <person name="Jiang H."/>
            <person name="Jhangiani S.N."/>
            <person name="Agravi P."/>
            <person name="Goodspeed R."/>
            <person name="Gross S."/>
            <person name="Mandapat C."/>
            <person name="Jackson L."/>
            <person name="Mathew T."/>
            <person name="Pu L."/>
            <person name="Thornton R."/>
            <person name="Saada N."/>
            <person name="Wilczek-Boney K.B."/>
            <person name="Lee S."/>
            <person name="Kovar C."/>
            <person name="Wu Y."/>
            <person name="Scherer S.E."/>
            <person name="Worley K.C."/>
            <person name="Muzny D.M."/>
            <person name="Gibbs R."/>
        </authorList>
    </citation>
    <scope>NUCLEOTIDE SEQUENCE</scope>
    <source>
        <strain evidence="8">Brora</strain>
    </source>
</reference>
<keyword evidence="4 6" id="KW-1133">Transmembrane helix</keyword>
<evidence type="ECO:0000256" key="4">
    <source>
        <dbReference type="ARBA" id="ARBA00022989"/>
    </source>
</evidence>
<dbReference type="STRING" id="126957.T1JB06"/>
<dbReference type="GO" id="GO:0005789">
    <property type="term" value="C:endoplasmic reticulum membrane"/>
    <property type="evidence" value="ECO:0007669"/>
    <property type="project" value="InterPro"/>
</dbReference>
<evidence type="ECO:0000313" key="8">
    <source>
        <dbReference type="Proteomes" id="UP000014500"/>
    </source>
</evidence>
<accession>T1JB06</accession>